<gene>
    <name evidence="1" type="ordered locus">ELI_10875</name>
</gene>
<dbReference type="KEGG" id="eli:ELI_10875"/>
<evidence type="ECO:0000313" key="2">
    <source>
        <dbReference type="Proteomes" id="UP000008808"/>
    </source>
</evidence>
<accession>Q2N7S4</accession>
<reference evidence="2" key="1">
    <citation type="journal article" date="2009" name="J. Bacteriol.">
        <title>Complete genome sequence of Erythrobacter litoralis HTCC2594.</title>
        <authorList>
            <person name="Oh H.M."/>
            <person name="Giovannoni S.J."/>
            <person name="Ferriera S."/>
            <person name="Johnson J."/>
            <person name="Cho J.C."/>
        </authorList>
    </citation>
    <scope>NUCLEOTIDE SEQUENCE [LARGE SCALE GENOMIC DNA]</scope>
    <source>
        <strain evidence="2">HTCC2594</strain>
    </source>
</reference>
<proteinExistence type="predicted"/>
<protein>
    <submittedName>
        <fullName evidence="1">Uncharacterized protein</fullName>
    </submittedName>
</protein>
<sequence>MAYRKRASTEWILTRWVMACVDFRATPDDAEWIKTGLNCGKDTLRHYRLGERRIRSDVPNSVLDRLDGRFPGTAAMLRGPMAQILMRRELAPGGLRVAIRQLSDPYRTCLLALGYGADRSEIDPAVRLETALDYLLRYSAFETLEAIVFMLAWCDEIGDEIAWTTICGRYRKALPNMLFEGIPEHHHPLLDAIDDYARTIEFRYARRVRSKQSWRTAVPKARKIRKQGAIEAQHDWEALPRDFTLRINPQAKDVDR</sequence>
<dbReference type="OrthoDB" id="7400832at2"/>
<dbReference type="Proteomes" id="UP000008808">
    <property type="component" value="Chromosome"/>
</dbReference>
<dbReference type="AlphaFoldDB" id="Q2N7S4"/>
<organism evidence="1 2">
    <name type="scientific">Erythrobacter litoralis (strain HTCC2594)</name>
    <dbReference type="NCBI Taxonomy" id="314225"/>
    <lineage>
        <taxon>Bacteria</taxon>
        <taxon>Pseudomonadati</taxon>
        <taxon>Pseudomonadota</taxon>
        <taxon>Alphaproteobacteria</taxon>
        <taxon>Sphingomonadales</taxon>
        <taxon>Erythrobacteraceae</taxon>
        <taxon>Erythrobacter/Porphyrobacter group</taxon>
        <taxon>Erythrobacter</taxon>
    </lineage>
</organism>
<keyword evidence="2" id="KW-1185">Reference proteome</keyword>
<dbReference type="EMBL" id="CP000157">
    <property type="protein sequence ID" value="ABC64267.1"/>
    <property type="molecule type" value="Genomic_DNA"/>
</dbReference>
<name>Q2N7S4_ERYLH</name>
<dbReference type="RefSeq" id="WP_011415090.1">
    <property type="nucleotide sequence ID" value="NC_007722.1"/>
</dbReference>
<dbReference type="HOGENOM" id="CLU_1084796_0_0_5"/>
<evidence type="ECO:0000313" key="1">
    <source>
        <dbReference type="EMBL" id="ABC64267.1"/>
    </source>
</evidence>